<organism evidence="4 5">
    <name type="scientific">Chitinasiproducens palmae</name>
    <dbReference type="NCBI Taxonomy" id="1770053"/>
    <lineage>
        <taxon>Bacteria</taxon>
        <taxon>Pseudomonadati</taxon>
        <taxon>Pseudomonadota</taxon>
        <taxon>Betaproteobacteria</taxon>
        <taxon>Burkholderiales</taxon>
        <taxon>Burkholderiaceae</taxon>
        <taxon>Chitinasiproducens</taxon>
    </lineage>
</organism>
<dbReference type="Pfam" id="PF04412">
    <property type="entry name" value="AcnX"/>
    <property type="match status" value="1"/>
</dbReference>
<dbReference type="RefSeq" id="WP_091911911.1">
    <property type="nucleotide sequence ID" value="NZ_FNLO01000013.1"/>
</dbReference>
<dbReference type="InterPro" id="IPR036008">
    <property type="entry name" value="Aconitase_4Fe-4S_dom"/>
</dbReference>
<dbReference type="Gene3D" id="3.30.499.10">
    <property type="entry name" value="Aconitase, domain 3"/>
    <property type="match status" value="1"/>
</dbReference>
<name>A0A1H2PU76_9BURK</name>
<dbReference type="GO" id="GO:0016829">
    <property type="term" value="F:lyase activity"/>
    <property type="evidence" value="ECO:0007669"/>
    <property type="project" value="UniProtKB-KW"/>
</dbReference>
<dbReference type="OrthoDB" id="1550274at2"/>
<dbReference type="AlphaFoldDB" id="A0A1H2PU76"/>
<protein>
    <submittedName>
        <fullName evidence="4">Predicted aconitase subunit 1</fullName>
    </submittedName>
</protein>
<dbReference type="PANTHER" id="PTHR36577">
    <property type="entry name" value="DUF521 DOMAIN PROTEIN (AFU_ORTHOLOGUE AFUA_6G00490)"/>
    <property type="match status" value="1"/>
</dbReference>
<evidence type="ECO:0000313" key="5">
    <source>
        <dbReference type="Proteomes" id="UP000243719"/>
    </source>
</evidence>
<feature type="domain" description="Phosphomevalonate dehydratase large subunit-like" evidence="3">
    <location>
        <begin position="1"/>
        <end position="407"/>
    </location>
</feature>
<proteinExistence type="predicted"/>
<keyword evidence="1" id="KW-0408">Iron</keyword>
<dbReference type="SUPFAM" id="SSF53732">
    <property type="entry name" value="Aconitase iron-sulfur domain"/>
    <property type="match status" value="1"/>
</dbReference>
<evidence type="ECO:0000256" key="2">
    <source>
        <dbReference type="ARBA" id="ARBA00023239"/>
    </source>
</evidence>
<evidence type="ECO:0000259" key="3">
    <source>
        <dbReference type="Pfam" id="PF04412"/>
    </source>
</evidence>
<evidence type="ECO:0000256" key="1">
    <source>
        <dbReference type="ARBA" id="ARBA00023004"/>
    </source>
</evidence>
<dbReference type="Proteomes" id="UP000243719">
    <property type="component" value="Unassembled WGS sequence"/>
</dbReference>
<keyword evidence="5" id="KW-1185">Reference proteome</keyword>
<gene>
    <name evidence="4" type="ORF">SAMN05216551_11347</name>
</gene>
<dbReference type="PANTHER" id="PTHR36577:SF3">
    <property type="entry name" value="DUF521 DOMAIN PROTEIN (AFU_ORTHOLOGUE AFUA_6G00490)"/>
    <property type="match status" value="1"/>
</dbReference>
<dbReference type="InterPro" id="IPR015931">
    <property type="entry name" value="Acnase/IPM_dHydase_lsu_aba_1/3"/>
</dbReference>
<dbReference type="EMBL" id="FNLO01000013">
    <property type="protein sequence ID" value="SDV50726.1"/>
    <property type="molecule type" value="Genomic_DNA"/>
</dbReference>
<evidence type="ECO:0000313" key="4">
    <source>
        <dbReference type="EMBL" id="SDV50726.1"/>
    </source>
</evidence>
<reference evidence="5" key="1">
    <citation type="submission" date="2016-09" db="EMBL/GenBank/DDBJ databases">
        <authorList>
            <person name="Varghese N."/>
            <person name="Submissions S."/>
        </authorList>
    </citation>
    <scope>NUCLEOTIDE SEQUENCE [LARGE SCALE GENOMIC DNA]</scope>
    <source>
        <strain evidence="5">JS23</strain>
    </source>
</reference>
<accession>A0A1H2PU76</accession>
<keyword evidence="2" id="KW-0456">Lyase</keyword>
<dbReference type="InterPro" id="IPR007506">
    <property type="entry name" value="PMDh-L-like_dom"/>
</dbReference>
<sequence>MRLTDAAKKMLDGEQGAAKRLAMDSLVKFGDAYDAEEMVSIGYAHVAAGQPLYAGDMEQLEALSELGATVVVPTSVNIANADMSRGRLMHAPDKLVDLQRRSEPVHRRMGSDACYTCTPYWAGHWPTWNTHMVSLESTVTIFCNSVLGAKSNRDGYFAIYAAMTGFYPKMGYHLDENRRGTHLFKIEADLQNASDFGCLGYHIGLRARSGVPVIEGFARRPTLDELDAMGAAIATSGGSAMFIVPGVTPPYADVSDAFAGTSPEAIAVTSSDIAAVYAAFAPADDTRPSIVHLGCPHASMQEMREYAALLDGKRIHADVELWITTSRVVRQMAQEAGLSEVLERAGAKVLSDTCPIMCHLSRIMAPDPKHGLPAPAATRCIVVDSAKQAKYVRDTVHCDTFLTGTAEAVRSAIEGRLVARSGGVA</sequence>
<dbReference type="STRING" id="1770053.SAMN05216551_11347"/>